<accession>A0A1H9VMA1</accession>
<dbReference type="Proteomes" id="UP000182584">
    <property type="component" value="Unassembled WGS sequence"/>
</dbReference>
<dbReference type="InterPro" id="IPR013655">
    <property type="entry name" value="PAS_fold_3"/>
</dbReference>
<dbReference type="EMBL" id="FOGJ01000024">
    <property type="protein sequence ID" value="SES22671.1"/>
    <property type="molecule type" value="Genomic_DNA"/>
</dbReference>
<sequence length="566" mass="64534">MNGFDKIPEERKRRLDELFEAFSVIGDDTYVYLCDMQYDFSRWSKVLTDAFGLPGEYMYGAGAIWEEHIHPEDRNAFHHGIDDIFSGKSGGHDMQYRARRKDGEYDVCTCRGIVIKDISGQPEYFGGAIRNHSQQSHIDRLTGLRNQYGFFEDIRSHIDSKIPMRVCLIGISKFAEINELYGYAAGNSVLQGVGRYLMEHVGNRGGTFRMDGSKFAIITETQTYEDMERTYEGLRAHFREGIKLGDEYAPLELHAGTLSVDDFTTDDQTVYSCLTYAYDESKFNKQGDIVEFCNNLRTDNIKSTAKLHSIRNSINNKFDGFYLLYQPVVDAKTEKLIGAEALLRWKNDKYGMVPPDEFIPVLEKDPLFPVLGEWILHTAMTDAKKIQEILPDFIINVNLSYAQLERPDFTDSVWNIVKNTGFDPQRLCLEITERCRLLDMKLLNNVMTTLRAGGIRIALDDFGTGFSSIGLLKNLPFDTIKVDRGFVQKIEEDDRERRLVYNFTDAASIFGSDVCVEGIETSGMRNILKEMSIHSFQGYFYSKPVEVGTIISGLKSESGEICFKNL</sequence>
<dbReference type="CDD" id="cd01948">
    <property type="entry name" value="EAL"/>
    <property type="match status" value="1"/>
</dbReference>
<dbReference type="Pfam" id="PF08447">
    <property type="entry name" value="PAS_3"/>
    <property type="match status" value="1"/>
</dbReference>
<proteinExistence type="predicted"/>
<dbReference type="Gene3D" id="3.30.70.270">
    <property type="match status" value="1"/>
</dbReference>
<dbReference type="Pfam" id="PF00563">
    <property type="entry name" value="EAL"/>
    <property type="match status" value="1"/>
</dbReference>
<dbReference type="InterPro" id="IPR000160">
    <property type="entry name" value="GGDEF_dom"/>
</dbReference>
<dbReference type="PROSITE" id="PS50883">
    <property type="entry name" value="EAL"/>
    <property type="match status" value="1"/>
</dbReference>
<dbReference type="PROSITE" id="PS50887">
    <property type="entry name" value="GGDEF"/>
    <property type="match status" value="1"/>
</dbReference>
<dbReference type="Gene3D" id="3.30.450.20">
    <property type="entry name" value="PAS domain"/>
    <property type="match status" value="1"/>
</dbReference>
<dbReference type="Gene3D" id="3.20.20.450">
    <property type="entry name" value="EAL domain"/>
    <property type="match status" value="1"/>
</dbReference>
<organism evidence="3 4">
    <name type="scientific">Butyrivibrio fibrisolvens</name>
    <dbReference type="NCBI Taxonomy" id="831"/>
    <lineage>
        <taxon>Bacteria</taxon>
        <taxon>Bacillati</taxon>
        <taxon>Bacillota</taxon>
        <taxon>Clostridia</taxon>
        <taxon>Lachnospirales</taxon>
        <taxon>Lachnospiraceae</taxon>
        <taxon>Butyrivibrio</taxon>
    </lineage>
</organism>
<dbReference type="InterPro" id="IPR035965">
    <property type="entry name" value="PAS-like_dom_sf"/>
</dbReference>
<dbReference type="SUPFAM" id="SSF141868">
    <property type="entry name" value="EAL domain-like"/>
    <property type="match status" value="1"/>
</dbReference>
<evidence type="ECO:0000313" key="4">
    <source>
        <dbReference type="Proteomes" id="UP000182584"/>
    </source>
</evidence>
<protein>
    <submittedName>
        <fullName evidence="3">Diguanylate cyclase (GGDEF) domain-containing protein</fullName>
    </submittedName>
</protein>
<evidence type="ECO:0000259" key="2">
    <source>
        <dbReference type="PROSITE" id="PS50887"/>
    </source>
</evidence>
<dbReference type="PANTHER" id="PTHR33121">
    <property type="entry name" value="CYCLIC DI-GMP PHOSPHODIESTERASE PDEF"/>
    <property type="match status" value="1"/>
</dbReference>
<evidence type="ECO:0000313" key="3">
    <source>
        <dbReference type="EMBL" id="SES22671.1"/>
    </source>
</evidence>
<dbReference type="AlphaFoldDB" id="A0A1H9VMA1"/>
<feature type="domain" description="GGDEF" evidence="2">
    <location>
        <begin position="162"/>
        <end position="295"/>
    </location>
</feature>
<dbReference type="InterPro" id="IPR029787">
    <property type="entry name" value="Nucleotide_cyclase"/>
</dbReference>
<dbReference type="InterPro" id="IPR035919">
    <property type="entry name" value="EAL_sf"/>
</dbReference>
<feature type="domain" description="EAL" evidence="1">
    <location>
        <begin position="303"/>
        <end position="558"/>
    </location>
</feature>
<dbReference type="Pfam" id="PF00990">
    <property type="entry name" value="GGDEF"/>
    <property type="match status" value="1"/>
</dbReference>
<dbReference type="SUPFAM" id="SSF55785">
    <property type="entry name" value="PYP-like sensor domain (PAS domain)"/>
    <property type="match status" value="1"/>
</dbReference>
<dbReference type="SMART" id="SM00052">
    <property type="entry name" value="EAL"/>
    <property type="match status" value="1"/>
</dbReference>
<dbReference type="NCBIfam" id="TIGR00254">
    <property type="entry name" value="GGDEF"/>
    <property type="match status" value="1"/>
</dbReference>
<dbReference type="OrthoDB" id="9805474at2"/>
<reference evidence="3 4" key="1">
    <citation type="submission" date="2016-10" db="EMBL/GenBank/DDBJ databases">
        <authorList>
            <person name="de Groot N.N."/>
        </authorList>
    </citation>
    <scope>NUCLEOTIDE SEQUENCE [LARGE SCALE GENOMIC DNA]</scope>
    <source>
        <strain evidence="3 4">AR40</strain>
    </source>
</reference>
<dbReference type="GO" id="GO:0071111">
    <property type="term" value="F:cyclic-guanylate-specific phosphodiesterase activity"/>
    <property type="evidence" value="ECO:0007669"/>
    <property type="project" value="InterPro"/>
</dbReference>
<dbReference type="InterPro" id="IPR043128">
    <property type="entry name" value="Rev_trsase/Diguanyl_cyclase"/>
</dbReference>
<name>A0A1H9VMA1_BUTFI</name>
<dbReference type="SUPFAM" id="SSF55073">
    <property type="entry name" value="Nucleotide cyclase"/>
    <property type="match status" value="1"/>
</dbReference>
<dbReference type="SMART" id="SM00267">
    <property type="entry name" value="GGDEF"/>
    <property type="match status" value="1"/>
</dbReference>
<dbReference type="InterPro" id="IPR050706">
    <property type="entry name" value="Cyclic-di-GMP_PDE-like"/>
</dbReference>
<gene>
    <name evidence="3" type="ORF">SAMN04487884_1241</name>
</gene>
<dbReference type="PANTHER" id="PTHR33121:SF71">
    <property type="entry name" value="OXYGEN SENSOR PROTEIN DOSP"/>
    <property type="match status" value="1"/>
</dbReference>
<dbReference type="RefSeq" id="WP_074757773.1">
    <property type="nucleotide sequence ID" value="NZ_FOGJ01000024.1"/>
</dbReference>
<evidence type="ECO:0000259" key="1">
    <source>
        <dbReference type="PROSITE" id="PS50883"/>
    </source>
</evidence>
<dbReference type="InterPro" id="IPR001633">
    <property type="entry name" value="EAL_dom"/>
</dbReference>